<protein>
    <submittedName>
        <fullName evidence="1">Steroid delta-isomerase-like uncharacterized protein</fullName>
    </submittedName>
</protein>
<evidence type="ECO:0000313" key="1">
    <source>
        <dbReference type="EMBL" id="MDP9901807.1"/>
    </source>
</evidence>
<organism evidence="1 2">
    <name type="scientific">Variovorax ginsengisoli</name>
    <dbReference type="NCBI Taxonomy" id="363844"/>
    <lineage>
        <taxon>Bacteria</taxon>
        <taxon>Pseudomonadati</taxon>
        <taxon>Pseudomonadota</taxon>
        <taxon>Betaproteobacteria</taxon>
        <taxon>Burkholderiales</taxon>
        <taxon>Comamonadaceae</taxon>
        <taxon>Variovorax</taxon>
    </lineage>
</organism>
<dbReference type="PANTHER" id="PTHR38436:SF1">
    <property type="entry name" value="ESTER CYCLASE"/>
    <property type="match status" value="1"/>
</dbReference>
<evidence type="ECO:0000313" key="2">
    <source>
        <dbReference type="Proteomes" id="UP001226867"/>
    </source>
</evidence>
<proteinExistence type="predicted"/>
<name>A0ABT9SEL2_9BURK</name>
<dbReference type="InterPro" id="IPR009959">
    <property type="entry name" value="Cyclase_SnoaL-like"/>
</dbReference>
<comment type="caution">
    <text evidence="1">The sequence shown here is derived from an EMBL/GenBank/DDBJ whole genome shotgun (WGS) entry which is preliminary data.</text>
</comment>
<reference evidence="1 2" key="1">
    <citation type="submission" date="2023-07" db="EMBL/GenBank/DDBJ databases">
        <title>Sorghum-associated microbial communities from plants grown in Nebraska, USA.</title>
        <authorList>
            <person name="Schachtman D."/>
        </authorList>
    </citation>
    <scope>NUCLEOTIDE SEQUENCE [LARGE SCALE GENOMIC DNA]</scope>
    <source>
        <strain evidence="1 2">DS1607</strain>
    </source>
</reference>
<gene>
    <name evidence="1" type="ORF">J2W36_004077</name>
</gene>
<dbReference type="Pfam" id="PF07366">
    <property type="entry name" value="SnoaL"/>
    <property type="match status" value="1"/>
</dbReference>
<dbReference type="Gene3D" id="3.10.450.50">
    <property type="match status" value="1"/>
</dbReference>
<dbReference type="InterPro" id="IPR032710">
    <property type="entry name" value="NTF2-like_dom_sf"/>
</dbReference>
<dbReference type="RefSeq" id="WP_307691577.1">
    <property type="nucleotide sequence ID" value="NZ_JAUSRO010000014.1"/>
</dbReference>
<sequence>MTLQIEKAIVRRLVDEVQTGGDFAVFDELMDPAFVDHTPAPGFPPTRDGARHLYQVFRNAFPDMVATIEFQTGEGDLVTTRKTYKGTHQGEFLGVPAIGRTVHFDVIDVLRVRDGRITDHWGVMNIASLMQQLSAA</sequence>
<dbReference type="PANTHER" id="PTHR38436">
    <property type="entry name" value="POLYKETIDE CYCLASE SNOAL-LIKE DOMAIN"/>
    <property type="match status" value="1"/>
</dbReference>
<accession>A0ABT9SEL2</accession>
<dbReference type="Proteomes" id="UP001226867">
    <property type="component" value="Unassembled WGS sequence"/>
</dbReference>
<keyword evidence="2" id="KW-1185">Reference proteome</keyword>
<dbReference type="EMBL" id="JAUSRO010000014">
    <property type="protein sequence ID" value="MDP9901807.1"/>
    <property type="molecule type" value="Genomic_DNA"/>
</dbReference>
<dbReference type="SUPFAM" id="SSF54427">
    <property type="entry name" value="NTF2-like"/>
    <property type="match status" value="1"/>
</dbReference>